<name>A0A1M2VC82_TRAPU</name>
<evidence type="ECO:0000313" key="3">
    <source>
        <dbReference type="Proteomes" id="UP000184267"/>
    </source>
</evidence>
<dbReference type="EMBL" id="MNAD01001477">
    <property type="protein sequence ID" value="OJT05240.1"/>
    <property type="molecule type" value="Genomic_DNA"/>
</dbReference>
<evidence type="ECO:0000256" key="1">
    <source>
        <dbReference type="SAM" id="MobiDB-lite"/>
    </source>
</evidence>
<dbReference type="STRING" id="154538.A0A1M2VC82"/>
<proteinExistence type="predicted"/>
<dbReference type="Proteomes" id="UP000184267">
    <property type="component" value="Unassembled WGS sequence"/>
</dbReference>
<protein>
    <submittedName>
        <fullName evidence="2">Uncharacterized protein</fullName>
    </submittedName>
</protein>
<dbReference type="AlphaFoldDB" id="A0A1M2VC82"/>
<reference evidence="2 3" key="1">
    <citation type="submission" date="2016-10" db="EMBL/GenBank/DDBJ databases">
        <title>Genome sequence of the basidiomycete white-rot fungus Trametes pubescens.</title>
        <authorList>
            <person name="Makela M.R."/>
            <person name="Granchi Z."/>
            <person name="Peng M."/>
            <person name="De Vries R.P."/>
            <person name="Grigoriev I."/>
            <person name="Riley R."/>
            <person name="Hilden K."/>
        </authorList>
    </citation>
    <scope>NUCLEOTIDE SEQUENCE [LARGE SCALE GENOMIC DNA]</scope>
    <source>
        <strain evidence="2 3">FBCC735</strain>
    </source>
</reference>
<feature type="region of interest" description="Disordered" evidence="1">
    <location>
        <begin position="1"/>
        <end position="46"/>
    </location>
</feature>
<gene>
    <name evidence="2" type="ORF">TRAPUB_3978</name>
</gene>
<feature type="compositionally biased region" description="Polar residues" evidence="1">
    <location>
        <begin position="1"/>
        <end position="10"/>
    </location>
</feature>
<accession>A0A1M2VC82</accession>
<sequence>MPTTQLSSLDKTSEAGSFDDKGGALNSGKAVGFDSASSEEGNVGLHEFDIAKQSGIQVTPEQNRRYAVERLTR</sequence>
<organism evidence="2 3">
    <name type="scientific">Trametes pubescens</name>
    <name type="common">White-rot fungus</name>
    <dbReference type="NCBI Taxonomy" id="154538"/>
    <lineage>
        <taxon>Eukaryota</taxon>
        <taxon>Fungi</taxon>
        <taxon>Dikarya</taxon>
        <taxon>Basidiomycota</taxon>
        <taxon>Agaricomycotina</taxon>
        <taxon>Agaricomycetes</taxon>
        <taxon>Polyporales</taxon>
        <taxon>Polyporaceae</taxon>
        <taxon>Trametes</taxon>
    </lineage>
</organism>
<evidence type="ECO:0000313" key="2">
    <source>
        <dbReference type="EMBL" id="OJT05240.1"/>
    </source>
</evidence>
<keyword evidence="3" id="KW-1185">Reference proteome</keyword>
<comment type="caution">
    <text evidence="2">The sequence shown here is derived from an EMBL/GenBank/DDBJ whole genome shotgun (WGS) entry which is preliminary data.</text>
</comment>